<keyword evidence="2" id="KW-0472">Membrane</keyword>
<feature type="region of interest" description="Disordered" evidence="1">
    <location>
        <begin position="68"/>
        <end position="94"/>
    </location>
</feature>
<dbReference type="OrthoDB" id="4773358at2759"/>
<organism evidence="3 4">
    <name type="scientific">Monosporascus ibericus</name>
    <dbReference type="NCBI Taxonomy" id="155417"/>
    <lineage>
        <taxon>Eukaryota</taxon>
        <taxon>Fungi</taxon>
        <taxon>Dikarya</taxon>
        <taxon>Ascomycota</taxon>
        <taxon>Pezizomycotina</taxon>
        <taxon>Sordariomycetes</taxon>
        <taxon>Xylariomycetidae</taxon>
        <taxon>Xylariales</taxon>
        <taxon>Xylariales incertae sedis</taxon>
        <taxon>Monosporascus</taxon>
    </lineage>
</organism>
<proteinExistence type="predicted"/>
<keyword evidence="4" id="KW-1185">Reference proteome</keyword>
<reference evidence="3 4" key="1">
    <citation type="submission" date="2018-06" db="EMBL/GenBank/DDBJ databases">
        <title>Complete Genomes of Monosporascus.</title>
        <authorList>
            <person name="Robinson A.J."/>
            <person name="Natvig D.O."/>
        </authorList>
    </citation>
    <scope>NUCLEOTIDE SEQUENCE [LARGE SCALE GENOMIC DNA]</scope>
    <source>
        <strain evidence="3 4">CBS 110550</strain>
    </source>
</reference>
<feature type="transmembrane region" description="Helical" evidence="2">
    <location>
        <begin position="103"/>
        <end position="129"/>
    </location>
</feature>
<evidence type="ECO:0000313" key="4">
    <source>
        <dbReference type="Proteomes" id="UP000293360"/>
    </source>
</evidence>
<evidence type="ECO:0000313" key="3">
    <source>
        <dbReference type="EMBL" id="RYP06733.1"/>
    </source>
</evidence>
<comment type="caution">
    <text evidence="3">The sequence shown here is derived from an EMBL/GenBank/DDBJ whole genome shotgun (WGS) entry which is preliminary data.</text>
</comment>
<protein>
    <submittedName>
        <fullName evidence="3">Uncharacterized protein</fullName>
    </submittedName>
</protein>
<name>A0A4Q4TN23_9PEZI</name>
<feature type="compositionally biased region" description="Acidic residues" evidence="1">
    <location>
        <begin position="214"/>
        <end position="226"/>
    </location>
</feature>
<dbReference type="AlphaFoldDB" id="A0A4Q4TN23"/>
<dbReference type="EMBL" id="QJNU01000118">
    <property type="protein sequence ID" value="RYP06733.1"/>
    <property type="molecule type" value="Genomic_DNA"/>
</dbReference>
<accession>A0A4Q4TN23</accession>
<keyword evidence="2" id="KW-0812">Transmembrane</keyword>
<feature type="region of interest" description="Disordered" evidence="1">
    <location>
        <begin position="195"/>
        <end position="234"/>
    </location>
</feature>
<dbReference type="Proteomes" id="UP000293360">
    <property type="component" value="Unassembled WGS sequence"/>
</dbReference>
<gene>
    <name evidence="3" type="ORF">DL764_002985</name>
</gene>
<sequence>MFRFIKKYLTFSLIANPGGSGGGRLQRPSYPQGGEFLPPWIRLDPLNVTVTCDDATLHSSLGHKRLRTRFPKKKGGHSKSEGGAEDSSVCQEEESTDHLSTTAIAGIIVGCIVGATIMAAAVAIVIHLWRGDESSVDVEKAQKDAPPTIVTLAPSESTLGPSSDVTTASTKAYSASAGQYNATITCNGDAPKSYEVRSFGGKRGGHPKHKGGDDSEGDSEEEEDTLCQEPTASH</sequence>
<evidence type="ECO:0000256" key="1">
    <source>
        <dbReference type="SAM" id="MobiDB-lite"/>
    </source>
</evidence>
<keyword evidence="2" id="KW-1133">Transmembrane helix</keyword>
<evidence type="ECO:0000256" key="2">
    <source>
        <dbReference type="SAM" id="Phobius"/>
    </source>
</evidence>
<feature type="compositionally biased region" description="Basic residues" evidence="1">
    <location>
        <begin position="68"/>
        <end position="77"/>
    </location>
</feature>